<dbReference type="RefSeq" id="WP_034435225.1">
    <property type="nucleotide sequence ID" value="NZ_CBTK010000267.1"/>
</dbReference>
<dbReference type="GO" id="GO:0000287">
    <property type="term" value="F:magnesium ion binding"/>
    <property type="evidence" value="ECO:0007669"/>
    <property type="project" value="TreeGrafter"/>
</dbReference>
<dbReference type="InterPro" id="IPR000836">
    <property type="entry name" value="PRTase_dom"/>
</dbReference>
<dbReference type="GO" id="GO:0032264">
    <property type="term" value="P:IMP salvage"/>
    <property type="evidence" value="ECO:0007669"/>
    <property type="project" value="TreeGrafter"/>
</dbReference>
<dbReference type="OrthoDB" id="9802824at2"/>
<dbReference type="Pfam" id="PF00156">
    <property type="entry name" value="Pribosyltran"/>
    <property type="match status" value="1"/>
</dbReference>
<evidence type="ECO:0000256" key="1">
    <source>
        <dbReference type="ARBA" id="ARBA00048811"/>
    </source>
</evidence>
<protein>
    <submittedName>
        <fullName evidence="4">Phosphoribosyltransferase</fullName>
    </submittedName>
</protein>
<dbReference type="GO" id="GO:0006178">
    <property type="term" value="P:guanine salvage"/>
    <property type="evidence" value="ECO:0007669"/>
    <property type="project" value="TreeGrafter"/>
</dbReference>
<dbReference type="InterPro" id="IPR029057">
    <property type="entry name" value="PRTase-like"/>
</dbReference>
<dbReference type="EMBL" id="CBTK010000267">
    <property type="protein sequence ID" value="CDH46531.1"/>
    <property type="molecule type" value="Genomic_DNA"/>
</dbReference>
<feature type="domain" description="Phosphoribosyltransferase" evidence="3">
    <location>
        <begin position="23"/>
        <end position="152"/>
    </location>
</feature>
<dbReference type="GO" id="GO:0032263">
    <property type="term" value="P:GMP salvage"/>
    <property type="evidence" value="ECO:0007669"/>
    <property type="project" value="TreeGrafter"/>
</dbReference>
<evidence type="ECO:0000313" key="5">
    <source>
        <dbReference type="Proteomes" id="UP000019184"/>
    </source>
</evidence>
<dbReference type="SUPFAM" id="SSF53271">
    <property type="entry name" value="PRTase-like"/>
    <property type="match status" value="1"/>
</dbReference>
<dbReference type="NCBIfam" id="NF006605">
    <property type="entry name" value="PRK09162.1"/>
    <property type="match status" value="1"/>
</dbReference>
<accession>A0A7U7GES4</accession>
<organism evidence="4 5">
    <name type="scientific">Candidatus Contendobacter odensis Run_B_J11</name>
    <dbReference type="NCBI Taxonomy" id="1400861"/>
    <lineage>
        <taxon>Bacteria</taxon>
        <taxon>Pseudomonadati</taxon>
        <taxon>Pseudomonadota</taxon>
        <taxon>Gammaproteobacteria</taxon>
        <taxon>Candidatus Competibacteraceae</taxon>
        <taxon>Candidatus Contendibacter</taxon>
    </lineage>
</organism>
<keyword evidence="5" id="KW-1185">Reference proteome</keyword>
<comment type="catalytic activity">
    <reaction evidence="2">
        <text>IMP + diphosphate = hypoxanthine + 5-phospho-alpha-D-ribose 1-diphosphate</text>
        <dbReference type="Rhea" id="RHEA:17973"/>
        <dbReference type="ChEBI" id="CHEBI:17368"/>
        <dbReference type="ChEBI" id="CHEBI:33019"/>
        <dbReference type="ChEBI" id="CHEBI:58017"/>
        <dbReference type="ChEBI" id="CHEBI:58053"/>
        <dbReference type="EC" id="2.4.2.8"/>
    </reaction>
    <physiologicalReaction direction="right-to-left" evidence="2">
        <dbReference type="Rhea" id="RHEA:17975"/>
    </physiologicalReaction>
</comment>
<evidence type="ECO:0000313" key="4">
    <source>
        <dbReference type="EMBL" id="CDH46531.1"/>
    </source>
</evidence>
<dbReference type="PANTHER" id="PTHR43340:SF1">
    <property type="entry name" value="HYPOXANTHINE PHOSPHORIBOSYLTRANSFERASE"/>
    <property type="match status" value="1"/>
</dbReference>
<name>A0A7U7GES4_9GAMM</name>
<dbReference type="Gene3D" id="3.40.50.2020">
    <property type="match status" value="1"/>
</dbReference>
<evidence type="ECO:0000259" key="3">
    <source>
        <dbReference type="Pfam" id="PF00156"/>
    </source>
</evidence>
<dbReference type="GO" id="GO:0046100">
    <property type="term" value="P:hypoxanthine metabolic process"/>
    <property type="evidence" value="ECO:0007669"/>
    <property type="project" value="TreeGrafter"/>
</dbReference>
<proteinExistence type="predicted"/>
<gene>
    <name evidence="4" type="ORF">BN874_510002</name>
</gene>
<dbReference type="AlphaFoldDB" id="A0A7U7GES4"/>
<dbReference type="GO" id="GO:0005829">
    <property type="term" value="C:cytosol"/>
    <property type="evidence" value="ECO:0007669"/>
    <property type="project" value="TreeGrafter"/>
</dbReference>
<comment type="caution">
    <text evidence="4">The sequence shown here is derived from an EMBL/GenBank/DDBJ whole genome shotgun (WGS) entry which is preliminary data.</text>
</comment>
<dbReference type="PANTHER" id="PTHR43340">
    <property type="entry name" value="HYPOXANTHINE-GUANINE PHOSPHORIBOSYLTRANSFERASE"/>
    <property type="match status" value="1"/>
</dbReference>
<keyword evidence="4" id="KW-0328">Glycosyltransferase</keyword>
<keyword evidence="4" id="KW-0808">Transferase</keyword>
<reference evidence="4 5" key="1">
    <citation type="journal article" date="2014" name="ISME J.">
        <title>Candidatus Competibacter-lineage genomes retrieved from metagenomes reveal functional metabolic diversity.</title>
        <authorList>
            <person name="McIlroy S.J."/>
            <person name="Albertsen M."/>
            <person name="Andresen E.K."/>
            <person name="Saunders A.M."/>
            <person name="Kristiansen R."/>
            <person name="Stokholm-Bjerregaard M."/>
            <person name="Nielsen K.L."/>
            <person name="Nielsen P.H."/>
        </authorList>
    </citation>
    <scope>NUCLEOTIDE SEQUENCE [LARGE SCALE GENOMIC DNA]</scope>
    <source>
        <strain evidence="4 5">Run_B_J11</strain>
    </source>
</reference>
<comment type="catalytic activity">
    <reaction evidence="1">
        <text>GMP + diphosphate = guanine + 5-phospho-alpha-D-ribose 1-diphosphate</text>
        <dbReference type="Rhea" id="RHEA:25424"/>
        <dbReference type="ChEBI" id="CHEBI:16235"/>
        <dbReference type="ChEBI" id="CHEBI:33019"/>
        <dbReference type="ChEBI" id="CHEBI:58017"/>
        <dbReference type="ChEBI" id="CHEBI:58115"/>
        <dbReference type="EC" id="2.4.2.8"/>
    </reaction>
    <physiologicalReaction direction="right-to-left" evidence="1">
        <dbReference type="Rhea" id="RHEA:25426"/>
    </physiologicalReaction>
</comment>
<dbReference type="GO" id="GO:0004422">
    <property type="term" value="F:hypoxanthine phosphoribosyltransferase activity"/>
    <property type="evidence" value="ECO:0007669"/>
    <property type="project" value="TreeGrafter"/>
</dbReference>
<dbReference type="CDD" id="cd06223">
    <property type="entry name" value="PRTases_typeI"/>
    <property type="match status" value="1"/>
</dbReference>
<evidence type="ECO:0000256" key="2">
    <source>
        <dbReference type="ARBA" id="ARBA00049402"/>
    </source>
</evidence>
<dbReference type="Proteomes" id="UP000019184">
    <property type="component" value="Unassembled WGS sequence"/>
</dbReference>
<sequence>MSTITAEQALAVLREAELICTPQQIETALDRMAAAITSELESCDPLVLIVMSGAFIPAAQLLSRLNFPLRVGYLHATRYRGATRGGDMDWIAPPRPAVSGQVVLVVDDIFDEGDTLQAILNAVRQQGAAAVYSAALVNKRHNRKVPGLTVDFIGLEVPDRYVFGCGMDYQEYWRNLPTIYAARD</sequence>
<dbReference type="InterPro" id="IPR050408">
    <property type="entry name" value="HGPRT"/>
</dbReference>